<comment type="cofactor">
    <cofactor evidence="1">
        <name>Zn(2+)</name>
        <dbReference type="ChEBI" id="CHEBI:29105"/>
    </cofactor>
</comment>
<dbReference type="Gene3D" id="2.60.40.3120">
    <property type="match status" value="1"/>
</dbReference>
<organism evidence="6 7">
    <name type="scientific">Stentor coeruleus</name>
    <dbReference type="NCBI Taxonomy" id="5963"/>
    <lineage>
        <taxon>Eukaryota</taxon>
        <taxon>Sar</taxon>
        <taxon>Alveolata</taxon>
        <taxon>Ciliophora</taxon>
        <taxon>Postciliodesmatophora</taxon>
        <taxon>Heterotrichea</taxon>
        <taxon>Heterotrichida</taxon>
        <taxon>Stentoridae</taxon>
        <taxon>Stentor</taxon>
    </lineage>
</organism>
<proteinExistence type="inferred from homology"/>
<comment type="similarity">
    <text evidence="2 3">Belongs to the peptidase M14 family.</text>
</comment>
<dbReference type="EMBL" id="MPUH01000308">
    <property type="protein sequence ID" value="OMJ83330.1"/>
    <property type="molecule type" value="Genomic_DNA"/>
</dbReference>
<dbReference type="GO" id="GO:0008270">
    <property type="term" value="F:zinc ion binding"/>
    <property type="evidence" value="ECO:0007669"/>
    <property type="project" value="InterPro"/>
</dbReference>
<accession>A0A1R2C2X5</accession>
<dbReference type="PANTHER" id="PTHR12756">
    <property type="entry name" value="CYTOSOLIC CARBOXYPEPTIDASE"/>
    <property type="match status" value="1"/>
</dbReference>
<evidence type="ECO:0000313" key="6">
    <source>
        <dbReference type="EMBL" id="OMJ83330.1"/>
    </source>
</evidence>
<dbReference type="SUPFAM" id="SSF53187">
    <property type="entry name" value="Zn-dependent exopeptidases"/>
    <property type="match status" value="1"/>
</dbReference>
<name>A0A1R2C2X5_9CILI</name>
<dbReference type="GO" id="GO:0004181">
    <property type="term" value="F:metallocarboxypeptidase activity"/>
    <property type="evidence" value="ECO:0007669"/>
    <property type="project" value="InterPro"/>
</dbReference>
<dbReference type="Gene3D" id="3.40.630.10">
    <property type="entry name" value="Zn peptidases"/>
    <property type="match status" value="1"/>
</dbReference>
<evidence type="ECO:0000256" key="4">
    <source>
        <dbReference type="SAM" id="MobiDB-lite"/>
    </source>
</evidence>
<gene>
    <name evidence="6" type="ORF">SteCoe_15794</name>
</gene>
<evidence type="ECO:0000256" key="3">
    <source>
        <dbReference type="PROSITE-ProRule" id="PRU01379"/>
    </source>
</evidence>
<dbReference type="PROSITE" id="PS52035">
    <property type="entry name" value="PEPTIDASE_M14"/>
    <property type="match status" value="1"/>
</dbReference>
<evidence type="ECO:0000313" key="7">
    <source>
        <dbReference type="Proteomes" id="UP000187209"/>
    </source>
</evidence>
<dbReference type="Proteomes" id="UP000187209">
    <property type="component" value="Unassembled WGS sequence"/>
</dbReference>
<comment type="caution">
    <text evidence="6">The sequence shown here is derived from an EMBL/GenBank/DDBJ whole genome shotgun (WGS) entry which is preliminary data.</text>
</comment>
<sequence length="896" mass="104471">MSEQFFPWQSPKPSFTHDNTALEILNNYAKVNIQQEPKPNKSKSTGRPGINLTYESGGILVYDVKAEFSQNCSQGQIFTETPDFPLQEISESNLNAYLQTKKFTPYPEFLPEYSINMLNDGVTCVFDSKFESGNLRKAIKMTDYEYNLIISSDTNCIGQNHWYYFSVINPRKTTINFNILNMLKYDDLYKTGLKPAVYSTKYFAKTGVKWHRDCNNIVYKLNNDYIPGRKYYMLSFSYDFRFNDDKVFFAYSIPYTYQELTSYLCYVKEKHSKICRVNPLCKTISGNICEFLTITNNIKTYQTFEEETHEWGISGAGRRMLKNKKIRKNMQAKILGKETEDEHEKKSGIVITARVHSGETVSSFMMCGVLEFLLGNTREAKILRKKFIFKIVPMLNPDGVRYGNYRCSLIGVDLNRRWENPSRQLHPTIYYTKKMIEVFSEHQTLLMCCDLHGHTRKRNVFMYGCAIKSMDCLTLRRNLMAKVIPVEMSKRSKFFTFKDCHFRLEKSKNSTARIVLYKDFNITHSYTMEASFYGPLNKKCEMENYHMNEKDLQSVGESLCRTCMIFVSQNKYLAKIRSTNNFLRKIMMKRKALPNMPVQVVKAEVENEVIEENVNEEEKSSGEIKISGCDEQKDNVEKENDEVRYESCLRLEDEKIWEEIEIAHYSESDEEGSGGSDSCPSEKLDDSILTKDLIIPKSSPKRKIRKEKKKNNLALESIKYDTLPEYPHSSIEVSTHDKMEQLKKAQSLKPKYGVLPSKKEYIKDDNQRIEVPKSQNYTFQYPTTMPSVNENPIESPNKDRKNTRSKRRNNIRLSENIDEPQGHSLSVPVKLPHNFNYSFERTIQKRGEREGLFTFSGTMKHVSEYSWISGKGTYFAKNFADSARYRIDKMYSKFPL</sequence>
<dbReference type="InterPro" id="IPR000834">
    <property type="entry name" value="Peptidase_M14"/>
</dbReference>
<dbReference type="AlphaFoldDB" id="A0A1R2C2X5"/>
<reference evidence="6 7" key="1">
    <citation type="submission" date="2016-11" db="EMBL/GenBank/DDBJ databases">
        <title>The macronuclear genome of Stentor coeruleus: a giant cell with tiny introns.</title>
        <authorList>
            <person name="Slabodnick M."/>
            <person name="Ruby J.G."/>
            <person name="Reiff S.B."/>
            <person name="Swart E.C."/>
            <person name="Gosai S."/>
            <person name="Prabakaran S."/>
            <person name="Witkowska E."/>
            <person name="Larue G.E."/>
            <person name="Fisher S."/>
            <person name="Freeman R.M."/>
            <person name="Gunawardena J."/>
            <person name="Chu W."/>
            <person name="Stover N.A."/>
            <person name="Gregory B.D."/>
            <person name="Nowacki M."/>
            <person name="Derisi J."/>
            <person name="Roy S.W."/>
            <person name="Marshall W.F."/>
            <person name="Sood P."/>
        </authorList>
    </citation>
    <scope>NUCLEOTIDE SEQUENCE [LARGE SCALE GENOMIC DNA]</scope>
    <source>
        <strain evidence="6">WM001</strain>
    </source>
</reference>
<dbReference type="OrthoDB" id="10253041at2759"/>
<protein>
    <recommendedName>
        <fullName evidence="5">Peptidase M14 domain-containing protein</fullName>
    </recommendedName>
</protein>
<feature type="active site" description="Proton donor/acceptor" evidence="3">
    <location>
        <position position="529"/>
    </location>
</feature>
<dbReference type="Pfam" id="PF00246">
    <property type="entry name" value="Peptidase_M14"/>
    <property type="match status" value="1"/>
</dbReference>
<dbReference type="GO" id="GO:0006508">
    <property type="term" value="P:proteolysis"/>
    <property type="evidence" value="ECO:0007669"/>
    <property type="project" value="InterPro"/>
</dbReference>
<evidence type="ECO:0000256" key="1">
    <source>
        <dbReference type="ARBA" id="ARBA00001947"/>
    </source>
</evidence>
<dbReference type="PANTHER" id="PTHR12756:SF11">
    <property type="entry name" value="CYTOSOLIC CARBOXYPEPTIDASE 1"/>
    <property type="match status" value="1"/>
</dbReference>
<feature type="domain" description="Peptidase M14" evidence="5">
    <location>
        <begin position="253"/>
        <end position="570"/>
    </location>
</feature>
<feature type="compositionally biased region" description="Polar residues" evidence="4">
    <location>
        <begin position="779"/>
        <end position="794"/>
    </location>
</feature>
<dbReference type="InterPro" id="IPR050821">
    <property type="entry name" value="Cytosolic_carboxypeptidase"/>
</dbReference>
<feature type="region of interest" description="Disordered" evidence="4">
    <location>
        <begin position="779"/>
        <end position="812"/>
    </location>
</feature>
<evidence type="ECO:0000256" key="2">
    <source>
        <dbReference type="ARBA" id="ARBA00005988"/>
    </source>
</evidence>
<evidence type="ECO:0000259" key="5">
    <source>
        <dbReference type="PROSITE" id="PS52035"/>
    </source>
</evidence>
<dbReference type="Pfam" id="PF18027">
    <property type="entry name" value="Pepdidase_M14_N"/>
    <property type="match status" value="1"/>
</dbReference>
<dbReference type="InterPro" id="IPR040626">
    <property type="entry name" value="Pepdidase_M14_N"/>
</dbReference>
<keyword evidence="7" id="KW-1185">Reference proteome</keyword>